<comment type="similarity">
    <text evidence="1">Belongs to the short-chain dehydrogenases/reductases (SDR) family.</text>
</comment>
<dbReference type="Pfam" id="PF00106">
    <property type="entry name" value="adh_short"/>
    <property type="match status" value="1"/>
</dbReference>
<evidence type="ECO:0000313" key="4">
    <source>
        <dbReference type="Proteomes" id="UP000028006"/>
    </source>
</evidence>
<dbReference type="Proteomes" id="UP000028006">
    <property type="component" value="Unassembled WGS sequence"/>
</dbReference>
<comment type="caution">
    <text evidence="3">The sequence shown here is derived from an EMBL/GenBank/DDBJ whole genome shotgun (WGS) entry which is preliminary data.</text>
</comment>
<dbReference type="PRINTS" id="PR00080">
    <property type="entry name" value="SDRFAMILY"/>
</dbReference>
<dbReference type="PRINTS" id="PR00081">
    <property type="entry name" value="GDHRDH"/>
</dbReference>
<reference evidence="3 4" key="1">
    <citation type="submission" date="2014-06" db="EMBL/GenBank/DDBJ databases">
        <title>Whole Genome Sequences of Three Symbiotic Endozoicomonas Bacteria.</title>
        <authorList>
            <person name="Neave M.J."/>
            <person name="Apprill A."/>
            <person name="Voolstra C.R."/>
        </authorList>
    </citation>
    <scope>NUCLEOTIDE SEQUENCE [LARGE SCALE GENOMIC DNA]</scope>
    <source>
        <strain evidence="3 4">LMG 24815</strain>
    </source>
</reference>
<dbReference type="AlphaFoldDB" id="A0A081N822"/>
<gene>
    <name evidence="3" type="ORF">GZ77_09735</name>
</gene>
<dbReference type="PANTHER" id="PTHR44147">
    <property type="entry name" value="DEHYDROGENASE/REDUCTASE SDR FAMILY MEMBER 1"/>
    <property type="match status" value="1"/>
</dbReference>
<organism evidence="3 4">
    <name type="scientific">Endozoicomonas montiporae</name>
    <dbReference type="NCBI Taxonomy" id="1027273"/>
    <lineage>
        <taxon>Bacteria</taxon>
        <taxon>Pseudomonadati</taxon>
        <taxon>Pseudomonadota</taxon>
        <taxon>Gammaproteobacteria</taxon>
        <taxon>Oceanospirillales</taxon>
        <taxon>Endozoicomonadaceae</taxon>
        <taxon>Endozoicomonas</taxon>
    </lineage>
</organism>
<accession>A0A081N822</accession>
<keyword evidence="4" id="KW-1185">Reference proteome</keyword>
<dbReference type="InterPro" id="IPR002347">
    <property type="entry name" value="SDR_fam"/>
</dbReference>
<sequence>MPLKSDRVVLVTGASRGVGKGIALALAEPGTTVYVTGRTLQEGDAPLPGTLQKTADEITARGGKGVAVICDHGDDQQVEQLFKRIQRDSGRLDILVNSATALPDRLVEPGPFWNKGLSMLDILDVGMRSTYVASYYAARIMSEQGEGLMVNVSSFGARCYMHGPAYGAGKAAVDKFAVDMAIDLKPYNVASVSLWMGLVRTERTQAVFDAEPDKYADIVATAESPEFGGRVVAALAESENLMERSGRVWIAAELGEELGVKDIDGSQPPSHRAFLGEPAEPSPAIVE</sequence>
<dbReference type="InterPro" id="IPR036291">
    <property type="entry name" value="NAD(P)-bd_dom_sf"/>
</dbReference>
<dbReference type="SUPFAM" id="SSF51735">
    <property type="entry name" value="NAD(P)-binding Rossmann-fold domains"/>
    <property type="match status" value="1"/>
</dbReference>
<dbReference type="EMBL" id="JOKG01000002">
    <property type="protein sequence ID" value="KEQ14595.1"/>
    <property type="molecule type" value="Genomic_DNA"/>
</dbReference>
<proteinExistence type="inferred from homology"/>
<name>A0A081N822_9GAMM</name>
<evidence type="ECO:0000256" key="1">
    <source>
        <dbReference type="RuleBase" id="RU000363"/>
    </source>
</evidence>
<dbReference type="eggNOG" id="COG1028">
    <property type="taxonomic scope" value="Bacteria"/>
</dbReference>
<feature type="region of interest" description="Disordered" evidence="2">
    <location>
        <begin position="262"/>
        <end position="287"/>
    </location>
</feature>
<dbReference type="PANTHER" id="PTHR44147:SF2">
    <property type="entry name" value="DEHYDROGENASE_REDUCTASE SDR FAMILY MEMBER 1"/>
    <property type="match status" value="1"/>
</dbReference>
<dbReference type="Gene3D" id="3.40.50.720">
    <property type="entry name" value="NAD(P)-binding Rossmann-like Domain"/>
    <property type="match status" value="1"/>
</dbReference>
<evidence type="ECO:0000313" key="3">
    <source>
        <dbReference type="EMBL" id="KEQ14595.1"/>
    </source>
</evidence>
<protein>
    <submittedName>
        <fullName evidence="3">Short-chain dehydrogenase</fullName>
    </submittedName>
</protein>
<evidence type="ECO:0000256" key="2">
    <source>
        <dbReference type="SAM" id="MobiDB-lite"/>
    </source>
</evidence>
<dbReference type="RefSeq" id="WP_034874531.1">
    <property type="nucleotide sequence ID" value="NZ_JOKG01000002.1"/>
</dbReference>